<dbReference type="Pfam" id="PF07729">
    <property type="entry name" value="FCD"/>
    <property type="match status" value="1"/>
</dbReference>
<dbReference type="InterPro" id="IPR036390">
    <property type="entry name" value="WH_DNA-bd_sf"/>
</dbReference>
<name>A0A917EWF3_9MICO</name>
<dbReference type="GO" id="GO:0003677">
    <property type="term" value="F:DNA binding"/>
    <property type="evidence" value="ECO:0007669"/>
    <property type="project" value="UniProtKB-KW"/>
</dbReference>
<dbReference type="InterPro" id="IPR000524">
    <property type="entry name" value="Tscrpt_reg_HTH_GntR"/>
</dbReference>
<accession>A0A917EWF3</accession>
<organism evidence="5 6">
    <name type="scientific">Subtercola lobariae</name>
    <dbReference type="NCBI Taxonomy" id="1588641"/>
    <lineage>
        <taxon>Bacteria</taxon>
        <taxon>Bacillati</taxon>
        <taxon>Actinomycetota</taxon>
        <taxon>Actinomycetes</taxon>
        <taxon>Micrococcales</taxon>
        <taxon>Microbacteriaceae</taxon>
        <taxon>Subtercola</taxon>
    </lineage>
</organism>
<dbReference type="AlphaFoldDB" id="A0A917EWF3"/>
<protein>
    <submittedName>
        <fullName evidence="5">GntR family transcriptional regulator</fullName>
    </submittedName>
</protein>
<dbReference type="SUPFAM" id="SSF46785">
    <property type="entry name" value="Winged helix' DNA-binding domain"/>
    <property type="match status" value="1"/>
</dbReference>
<proteinExistence type="predicted"/>
<dbReference type="PANTHER" id="PTHR43537">
    <property type="entry name" value="TRANSCRIPTIONAL REGULATOR, GNTR FAMILY"/>
    <property type="match status" value="1"/>
</dbReference>
<keyword evidence="3" id="KW-0804">Transcription</keyword>
<gene>
    <name evidence="5" type="ORF">GCM10011399_14220</name>
</gene>
<dbReference type="SMART" id="SM00895">
    <property type="entry name" value="FCD"/>
    <property type="match status" value="1"/>
</dbReference>
<keyword evidence="2" id="KW-0238">DNA-binding</keyword>
<comment type="caution">
    <text evidence="5">The sequence shown here is derived from an EMBL/GenBank/DDBJ whole genome shotgun (WGS) entry which is preliminary data.</text>
</comment>
<dbReference type="InterPro" id="IPR011711">
    <property type="entry name" value="GntR_C"/>
</dbReference>
<dbReference type="InterPro" id="IPR008920">
    <property type="entry name" value="TF_FadR/GntR_C"/>
</dbReference>
<reference evidence="5 6" key="1">
    <citation type="journal article" date="2014" name="Int. J. Syst. Evol. Microbiol.">
        <title>Complete genome sequence of Corynebacterium casei LMG S-19264T (=DSM 44701T), isolated from a smear-ripened cheese.</title>
        <authorList>
            <consortium name="US DOE Joint Genome Institute (JGI-PGF)"/>
            <person name="Walter F."/>
            <person name="Albersmeier A."/>
            <person name="Kalinowski J."/>
            <person name="Ruckert C."/>
        </authorList>
    </citation>
    <scope>NUCLEOTIDE SEQUENCE [LARGE SCALE GENOMIC DNA]</scope>
    <source>
        <strain evidence="5 6">CGMCC 1.12976</strain>
    </source>
</reference>
<sequence length="224" mass="24428">MPATQSRAALVHDSIRADIVSGALMPGTPLRLAPLAAKHDVSMSVLREALTRLAEHNLATLSPNQGFRVVEISRSDLIELTELRTNLEGLALTQSITAGDVAWEARVVSAHHVLAKVTIPRQDGFGSTDEWSEAHTAFHEALVSACENRRLLAITASLRNSSELYRQLSALPADEEQRDLVTEHEQLMVLATSRRVADAHAALVQHITRTTEVVLATTLRTTPL</sequence>
<evidence type="ECO:0000256" key="2">
    <source>
        <dbReference type="ARBA" id="ARBA00023125"/>
    </source>
</evidence>
<dbReference type="Pfam" id="PF00392">
    <property type="entry name" value="GntR"/>
    <property type="match status" value="1"/>
</dbReference>
<evidence type="ECO:0000313" key="6">
    <source>
        <dbReference type="Proteomes" id="UP000598775"/>
    </source>
</evidence>
<dbReference type="PROSITE" id="PS50949">
    <property type="entry name" value="HTH_GNTR"/>
    <property type="match status" value="1"/>
</dbReference>
<feature type="domain" description="HTH gntR-type" evidence="4">
    <location>
        <begin position="5"/>
        <end position="72"/>
    </location>
</feature>
<dbReference type="GO" id="GO:0003700">
    <property type="term" value="F:DNA-binding transcription factor activity"/>
    <property type="evidence" value="ECO:0007669"/>
    <property type="project" value="InterPro"/>
</dbReference>
<dbReference type="Gene3D" id="1.10.10.10">
    <property type="entry name" value="Winged helix-like DNA-binding domain superfamily/Winged helix DNA-binding domain"/>
    <property type="match status" value="1"/>
</dbReference>
<evidence type="ECO:0000256" key="1">
    <source>
        <dbReference type="ARBA" id="ARBA00023015"/>
    </source>
</evidence>
<dbReference type="Proteomes" id="UP000598775">
    <property type="component" value="Unassembled WGS sequence"/>
</dbReference>
<dbReference type="PANTHER" id="PTHR43537:SF20">
    <property type="entry name" value="HTH-TYPE TRANSCRIPTIONAL REPRESSOR GLAR"/>
    <property type="match status" value="1"/>
</dbReference>
<dbReference type="Gene3D" id="1.20.120.530">
    <property type="entry name" value="GntR ligand-binding domain-like"/>
    <property type="match status" value="1"/>
</dbReference>
<dbReference type="EMBL" id="BMGP01000002">
    <property type="protein sequence ID" value="GGF21661.1"/>
    <property type="molecule type" value="Genomic_DNA"/>
</dbReference>
<dbReference type="InterPro" id="IPR036388">
    <property type="entry name" value="WH-like_DNA-bd_sf"/>
</dbReference>
<dbReference type="SMART" id="SM00345">
    <property type="entry name" value="HTH_GNTR"/>
    <property type="match status" value="1"/>
</dbReference>
<evidence type="ECO:0000313" key="5">
    <source>
        <dbReference type="EMBL" id="GGF21661.1"/>
    </source>
</evidence>
<dbReference type="SUPFAM" id="SSF48008">
    <property type="entry name" value="GntR ligand-binding domain-like"/>
    <property type="match status" value="1"/>
</dbReference>
<keyword evidence="1" id="KW-0805">Transcription regulation</keyword>
<evidence type="ECO:0000256" key="3">
    <source>
        <dbReference type="ARBA" id="ARBA00023163"/>
    </source>
</evidence>
<keyword evidence="6" id="KW-1185">Reference proteome</keyword>
<evidence type="ECO:0000259" key="4">
    <source>
        <dbReference type="PROSITE" id="PS50949"/>
    </source>
</evidence>